<evidence type="ECO:0000313" key="2">
    <source>
        <dbReference type="Proteomes" id="UP001295684"/>
    </source>
</evidence>
<dbReference type="EMBL" id="CAMPGE010007377">
    <property type="protein sequence ID" value="CAI2366295.1"/>
    <property type="molecule type" value="Genomic_DNA"/>
</dbReference>
<dbReference type="Proteomes" id="UP001295684">
    <property type="component" value="Unassembled WGS sequence"/>
</dbReference>
<organism evidence="1 2">
    <name type="scientific">Euplotes crassus</name>
    <dbReference type="NCBI Taxonomy" id="5936"/>
    <lineage>
        <taxon>Eukaryota</taxon>
        <taxon>Sar</taxon>
        <taxon>Alveolata</taxon>
        <taxon>Ciliophora</taxon>
        <taxon>Intramacronucleata</taxon>
        <taxon>Spirotrichea</taxon>
        <taxon>Hypotrichia</taxon>
        <taxon>Euplotida</taxon>
        <taxon>Euplotidae</taxon>
        <taxon>Moneuplotes</taxon>
    </lineage>
</organism>
<comment type="caution">
    <text evidence="1">The sequence shown here is derived from an EMBL/GenBank/DDBJ whole genome shotgun (WGS) entry which is preliminary data.</text>
</comment>
<keyword evidence="2" id="KW-1185">Reference proteome</keyword>
<dbReference type="AlphaFoldDB" id="A0AAD1X9R9"/>
<reference evidence="1" key="1">
    <citation type="submission" date="2023-07" db="EMBL/GenBank/DDBJ databases">
        <authorList>
            <consortium name="AG Swart"/>
            <person name="Singh M."/>
            <person name="Singh A."/>
            <person name="Seah K."/>
            <person name="Emmerich C."/>
        </authorList>
    </citation>
    <scope>NUCLEOTIDE SEQUENCE</scope>
    <source>
        <strain evidence="1">DP1</strain>
    </source>
</reference>
<protein>
    <submittedName>
        <fullName evidence="1">Uncharacterized protein</fullName>
    </submittedName>
</protein>
<proteinExistence type="predicted"/>
<accession>A0AAD1X9R9</accession>
<sequence length="211" mass="24257">MLRKSSMCKTSKMTRKVCNSPLLPGTESISPKKDETPAKLFVKTHSSSAMVKSPLKACNSIQKMLDYFNSQGISHGIRSSEIRTRDINVADFISYLAEKSNHKPNSVERKMNNELEDMGLKIKKINLENPCQLEQFENVAKVKKNNNHTFLNKTDYNKIFPCNKTNFWKKRHRNPSVQELLKRQRSNSKSPVKPKVVAYPFAHIKKKGFTK</sequence>
<gene>
    <name evidence="1" type="ORF">ECRASSUSDP1_LOCUS7568</name>
</gene>
<name>A0AAD1X9R9_EUPCR</name>
<evidence type="ECO:0000313" key="1">
    <source>
        <dbReference type="EMBL" id="CAI2366295.1"/>
    </source>
</evidence>